<evidence type="ECO:0000313" key="1">
    <source>
        <dbReference type="EMBL" id="KAJ0075509.1"/>
    </source>
</evidence>
<dbReference type="Proteomes" id="UP001164250">
    <property type="component" value="Chromosome 15"/>
</dbReference>
<gene>
    <name evidence="1" type="ORF">Patl1_33642</name>
</gene>
<sequence length="239" mass="26312">MGRSPCCAKEGLNRGAWTASEDKILTEYIKAHGEGKWRNVPKKAVEKKSPSKSPSPSPSPKTDKDSNLIWTKASKCNKVVISPLEPQNFDQDHQVIDSKQLVAGAGAGGRGGATVVMNNNDEDDHYTVKGDEALPEFNFQENNLSDFMMDLQMDEHLLSFLNSDFSQLSSFENIINNGGPSGSAEIINSCDKGSLGCGDDRHPNSNQTLLFCEEKKKLHDSDFPFMDSLMGSGFEWFQD</sequence>
<protein>
    <submittedName>
        <fullName evidence="1">Uncharacterized protein</fullName>
    </submittedName>
</protein>
<keyword evidence="2" id="KW-1185">Reference proteome</keyword>
<organism evidence="1 2">
    <name type="scientific">Pistacia atlantica</name>
    <dbReference type="NCBI Taxonomy" id="434234"/>
    <lineage>
        <taxon>Eukaryota</taxon>
        <taxon>Viridiplantae</taxon>
        <taxon>Streptophyta</taxon>
        <taxon>Embryophyta</taxon>
        <taxon>Tracheophyta</taxon>
        <taxon>Spermatophyta</taxon>
        <taxon>Magnoliopsida</taxon>
        <taxon>eudicotyledons</taxon>
        <taxon>Gunneridae</taxon>
        <taxon>Pentapetalae</taxon>
        <taxon>rosids</taxon>
        <taxon>malvids</taxon>
        <taxon>Sapindales</taxon>
        <taxon>Anacardiaceae</taxon>
        <taxon>Pistacia</taxon>
    </lineage>
</organism>
<name>A0ACC0ZSF1_9ROSI</name>
<reference evidence="2" key="1">
    <citation type="journal article" date="2023" name="G3 (Bethesda)">
        <title>Genome assembly and association tests identify interacting loci associated with vigor, precocity, and sex in interspecific pistachio rootstocks.</title>
        <authorList>
            <person name="Palmer W."/>
            <person name="Jacygrad E."/>
            <person name="Sagayaradj S."/>
            <person name="Cavanaugh K."/>
            <person name="Han R."/>
            <person name="Bertier L."/>
            <person name="Beede B."/>
            <person name="Kafkas S."/>
            <person name="Golino D."/>
            <person name="Preece J."/>
            <person name="Michelmore R."/>
        </authorList>
    </citation>
    <scope>NUCLEOTIDE SEQUENCE [LARGE SCALE GENOMIC DNA]</scope>
</reference>
<accession>A0ACC0ZSF1</accession>
<proteinExistence type="predicted"/>
<comment type="caution">
    <text evidence="1">The sequence shown here is derived from an EMBL/GenBank/DDBJ whole genome shotgun (WGS) entry which is preliminary data.</text>
</comment>
<dbReference type="EMBL" id="CM047910">
    <property type="protein sequence ID" value="KAJ0075509.1"/>
    <property type="molecule type" value="Genomic_DNA"/>
</dbReference>
<evidence type="ECO:0000313" key="2">
    <source>
        <dbReference type="Proteomes" id="UP001164250"/>
    </source>
</evidence>